<keyword evidence="2" id="KW-0732">Signal</keyword>
<dbReference type="Proteomes" id="UP000051952">
    <property type="component" value="Unassembled WGS sequence"/>
</dbReference>
<dbReference type="AlphaFoldDB" id="A0A0S4J2E8"/>
<organism evidence="3 4">
    <name type="scientific">Bodo saltans</name>
    <name type="common">Flagellated protozoan</name>
    <dbReference type="NCBI Taxonomy" id="75058"/>
    <lineage>
        <taxon>Eukaryota</taxon>
        <taxon>Discoba</taxon>
        <taxon>Euglenozoa</taxon>
        <taxon>Kinetoplastea</taxon>
        <taxon>Metakinetoplastina</taxon>
        <taxon>Eubodonida</taxon>
        <taxon>Bodonidae</taxon>
        <taxon>Bodo</taxon>
    </lineage>
</organism>
<keyword evidence="4" id="KW-1185">Reference proteome</keyword>
<sequence>MMLVILSFISSTSVAVVPLVPFGASAGDAMLPSGVDDNGYGPFTLPAPMPFPIGSAETSYYVSSNGLVSFIGTASYSLTPTYNAATGRLITATYGDLTTSTSVAGGGMFHRTISGNASQLEFLWSDIISKLFFSPSHALVFTVYRCTICCSSSLSITSQTIILWNSVQTLMLFRIQTVEASSLLFSGYVGPEGSRVLSGTAKSWPSSTNVCHPGAVLVFLGELPYGFTCTKSPSTTVTWSRTVPSPTKKKTKAFSATATSTQSIVPSLSTTQSPSSTATPSFSTLPSFSMTGSASFTTAISLSNVSSSSTTKSLSFTLTASTSNLPSLSTSRLLSPTETVNFSMSPSSSSTESSTYSIAMSLSISISVTAATSCSVGSHTASSTRTLSDTRTPAFSPTATVSKSASQHTQSLTRWSDASISELISLSVMTSTTKTAEISELSPSISHTQMLSPTQRSDSMTPSLYCALRRDAAGAVGLLHDMKSKMISNVVALMPTNSTTPVGGASTEWIWAAPVSRSDLLEGLPLAMNLTINAAASEWKVHQIEVFTGSNGAADTRIGDVAEFITIDNTITVQRQDTQQLLLLVSPPNNRWLPASTSTFVSTNIMLRVTLQCSRDMNALESATVVFSAPGETR</sequence>
<evidence type="ECO:0000313" key="4">
    <source>
        <dbReference type="Proteomes" id="UP000051952"/>
    </source>
</evidence>
<feature type="non-terminal residue" evidence="3">
    <location>
        <position position="634"/>
    </location>
</feature>
<evidence type="ECO:0000256" key="1">
    <source>
        <dbReference type="SAM" id="MobiDB-lite"/>
    </source>
</evidence>
<feature type="signal peptide" evidence="2">
    <location>
        <begin position="1"/>
        <end position="15"/>
    </location>
</feature>
<reference evidence="4" key="1">
    <citation type="submission" date="2015-09" db="EMBL/GenBank/DDBJ databases">
        <authorList>
            <consortium name="Pathogen Informatics"/>
        </authorList>
    </citation>
    <scope>NUCLEOTIDE SEQUENCE [LARGE SCALE GENOMIC DNA]</scope>
    <source>
        <strain evidence="4">Lake Konstanz</strain>
    </source>
</reference>
<gene>
    <name evidence="3" type="ORF">BSAL_75800</name>
</gene>
<proteinExistence type="predicted"/>
<dbReference type="VEuPathDB" id="TriTrypDB:BSAL_75800"/>
<feature type="region of interest" description="Disordered" evidence="1">
    <location>
        <begin position="378"/>
        <end position="408"/>
    </location>
</feature>
<feature type="chain" id="PRO_5011955310" description="Membrane-associated protein" evidence="2">
    <location>
        <begin position="16"/>
        <end position="634"/>
    </location>
</feature>
<evidence type="ECO:0008006" key="5">
    <source>
        <dbReference type="Google" id="ProtNLM"/>
    </source>
</evidence>
<accession>A0A0S4J2E8</accession>
<evidence type="ECO:0000256" key="2">
    <source>
        <dbReference type="SAM" id="SignalP"/>
    </source>
</evidence>
<dbReference type="EMBL" id="CYKH01000698">
    <property type="protein sequence ID" value="CUG20751.1"/>
    <property type="molecule type" value="Genomic_DNA"/>
</dbReference>
<name>A0A0S4J2E8_BODSA</name>
<evidence type="ECO:0000313" key="3">
    <source>
        <dbReference type="EMBL" id="CUG20751.1"/>
    </source>
</evidence>
<protein>
    <recommendedName>
        <fullName evidence="5">Membrane-associated protein</fullName>
    </recommendedName>
</protein>